<dbReference type="PANTHER" id="PTHR43707">
    <property type="entry name" value="HISTIDYL-TRNA SYNTHETASE"/>
    <property type="match status" value="1"/>
</dbReference>
<keyword evidence="7 10" id="KW-0648">Protein biosynthesis</keyword>
<evidence type="ECO:0000313" key="13">
    <source>
        <dbReference type="Proteomes" id="UP000596157"/>
    </source>
</evidence>
<evidence type="ECO:0000256" key="2">
    <source>
        <dbReference type="ARBA" id="ARBA00011738"/>
    </source>
</evidence>
<dbReference type="InterPro" id="IPR045864">
    <property type="entry name" value="aa-tRNA-synth_II/BPL/LPL"/>
</dbReference>
<evidence type="ECO:0000256" key="6">
    <source>
        <dbReference type="ARBA" id="ARBA00022840"/>
    </source>
</evidence>
<comment type="subcellular location">
    <subcellularLocation>
        <location evidence="10">Cytoplasm</location>
    </subcellularLocation>
</comment>
<keyword evidence="3 10" id="KW-0963">Cytoplasm</keyword>
<evidence type="ECO:0000313" key="12">
    <source>
        <dbReference type="EMBL" id="QQO63781.1"/>
    </source>
</evidence>
<evidence type="ECO:0000256" key="8">
    <source>
        <dbReference type="ARBA" id="ARBA00023146"/>
    </source>
</evidence>
<dbReference type="PROSITE" id="PS50862">
    <property type="entry name" value="AA_TRNA_LIGASE_II"/>
    <property type="match status" value="1"/>
</dbReference>
<dbReference type="PANTHER" id="PTHR43707:SF1">
    <property type="entry name" value="HISTIDINE--TRNA LIGASE, MITOCHONDRIAL-RELATED"/>
    <property type="match status" value="1"/>
</dbReference>
<evidence type="ECO:0000256" key="3">
    <source>
        <dbReference type="ARBA" id="ARBA00022490"/>
    </source>
</evidence>
<dbReference type="InterPro" id="IPR004516">
    <property type="entry name" value="HisRS/HisZ"/>
</dbReference>
<dbReference type="EC" id="6.1.1.21" evidence="10"/>
<evidence type="ECO:0000259" key="11">
    <source>
        <dbReference type="PROSITE" id="PS50862"/>
    </source>
</evidence>
<evidence type="ECO:0000256" key="7">
    <source>
        <dbReference type="ARBA" id="ARBA00022917"/>
    </source>
</evidence>
<feature type="domain" description="Aminoacyl-transfer RNA synthetases class-II family profile" evidence="11">
    <location>
        <begin position="1"/>
        <end position="362"/>
    </location>
</feature>
<reference evidence="13" key="1">
    <citation type="submission" date="2021-01" db="EMBL/GenBank/DDBJ databases">
        <title>Providencia vermicola LLDRA6, a soil-borne Mn(II)-oxidizing bacterium, exploits a strategy of superoxide production coupled to hydrogen peroxide consumption to generate Mn oxides, as revealed by transcriptional up-regulation of genes for phenylacetic acid catabolism.</title>
        <authorList>
            <person name="Chen S."/>
            <person name="Ding Z."/>
            <person name="Chen J."/>
            <person name="Luo J."/>
            <person name="Ruan X."/>
            <person name="Li Z."/>
            <person name="Liao F."/>
            <person name="He J."/>
            <person name="Li D."/>
        </authorList>
    </citation>
    <scope>NUCLEOTIDE SEQUENCE [LARGE SCALE GENOMIC DNA]</scope>
    <source>
        <strain evidence="13">LLDRA6</strain>
    </source>
</reference>
<accession>A0ABX7AIR3</accession>
<dbReference type="PIRSF" id="PIRSF001549">
    <property type="entry name" value="His-tRNA_synth"/>
    <property type="match status" value="1"/>
</dbReference>
<dbReference type="GO" id="GO:0004821">
    <property type="term" value="F:histidine-tRNA ligase activity"/>
    <property type="evidence" value="ECO:0007669"/>
    <property type="project" value="UniProtKB-EC"/>
</dbReference>
<keyword evidence="6 10" id="KW-0067">ATP-binding</keyword>
<dbReference type="CDD" id="cd00859">
    <property type="entry name" value="HisRS_anticodon"/>
    <property type="match status" value="1"/>
</dbReference>
<dbReference type="Gene3D" id="3.30.930.10">
    <property type="entry name" value="Bira Bifunctional Protein, Domain 2"/>
    <property type="match status" value="1"/>
</dbReference>
<keyword evidence="5 10" id="KW-0547">Nucleotide-binding</keyword>
<dbReference type="GeneID" id="92278525"/>
<dbReference type="InterPro" id="IPR015807">
    <property type="entry name" value="His-tRNA-ligase"/>
</dbReference>
<dbReference type="Gene3D" id="3.40.50.800">
    <property type="entry name" value="Anticodon-binding domain"/>
    <property type="match status" value="1"/>
</dbReference>
<keyword evidence="8 10" id="KW-0030">Aminoacyl-tRNA synthetase</keyword>
<dbReference type="NCBIfam" id="TIGR00442">
    <property type="entry name" value="hisS"/>
    <property type="match status" value="1"/>
</dbReference>
<dbReference type="Pfam" id="PF03129">
    <property type="entry name" value="HGTP_anticodon"/>
    <property type="match status" value="1"/>
</dbReference>
<dbReference type="InterPro" id="IPR041715">
    <property type="entry name" value="HisRS-like_core"/>
</dbReference>
<evidence type="ECO:0000256" key="10">
    <source>
        <dbReference type="HAMAP-Rule" id="MF_00127"/>
    </source>
</evidence>
<evidence type="ECO:0000256" key="4">
    <source>
        <dbReference type="ARBA" id="ARBA00022598"/>
    </source>
</evidence>
<dbReference type="CDD" id="cd00773">
    <property type="entry name" value="HisRS-like_core"/>
    <property type="match status" value="1"/>
</dbReference>
<proteinExistence type="inferred from homology"/>
<dbReference type="SUPFAM" id="SSF52954">
    <property type="entry name" value="Class II aaRS ABD-related"/>
    <property type="match status" value="1"/>
</dbReference>
<dbReference type="HAMAP" id="MF_00127">
    <property type="entry name" value="His_tRNA_synth"/>
    <property type="match status" value="1"/>
</dbReference>
<dbReference type="SUPFAM" id="SSF55681">
    <property type="entry name" value="Class II aaRS and biotin synthetases"/>
    <property type="match status" value="1"/>
</dbReference>
<gene>
    <name evidence="10 12" type="primary">hisS</name>
    <name evidence="12" type="ORF">JI723_07385</name>
</gene>
<evidence type="ECO:0000256" key="5">
    <source>
        <dbReference type="ARBA" id="ARBA00022741"/>
    </source>
</evidence>
<comment type="similarity">
    <text evidence="1 10">Belongs to the class-II aminoacyl-tRNA synthetase family.</text>
</comment>
<name>A0ABX7AIR3_9GAMM</name>
<sequence>MAKNIQAVRGMNDYLPADTRVWQKIEAVLKNILQGYSFSEIRTPIVEHTPLFSRAIGEVTDVVEKEMYTFIDRQESDKEPISLTLRPENTAGCVRAGIEHGLLYNQEQRLWYLGPMFRHERPQKGRYRQFHQLGAEVFGLAGPDIDAEMIMMTARWWRALGISEHVTLELNSIGSLEARARYREALVEFLEQHKDKLDEDCKRRMYTNPMRVLDSKNKDVQTLLNDAPELFEYLDDESREHFDGLCKLLDAAGIGYRVNQRLVRGLDYYNRTVFEWVTTALGSQGTVCAGGRYDGLVEQLGGRATPAVGFAMGMERMVLLVKDLNPSFTADESVTDVYLASFGENSQKSALMLAEQVRDALPTLRVMTNHGGGNFKKQLARADKQGAKIALILGDDEILNNQVGVKDLRTGEQETISQQHLAQRLAELLG</sequence>
<dbReference type="Proteomes" id="UP000596157">
    <property type="component" value="Chromosome"/>
</dbReference>
<comment type="catalytic activity">
    <reaction evidence="9 10">
        <text>tRNA(His) + L-histidine + ATP = L-histidyl-tRNA(His) + AMP + diphosphate + H(+)</text>
        <dbReference type="Rhea" id="RHEA:17313"/>
        <dbReference type="Rhea" id="RHEA-COMP:9665"/>
        <dbReference type="Rhea" id="RHEA-COMP:9689"/>
        <dbReference type="ChEBI" id="CHEBI:15378"/>
        <dbReference type="ChEBI" id="CHEBI:30616"/>
        <dbReference type="ChEBI" id="CHEBI:33019"/>
        <dbReference type="ChEBI" id="CHEBI:57595"/>
        <dbReference type="ChEBI" id="CHEBI:78442"/>
        <dbReference type="ChEBI" id="CHEBI:78527"/>
        <dbReference type="ChEBI" id="CHEBI:456215"/>
        <dbReference type="EC" id="6.1.1.21"/>
    </reaction>
</comment>
<dbReference type="InterPro" id="IPR006195">
    <property type="entry name" value="aa-tRNA-synth_II"/>
</dbReference>
<dbReference type="InterPro" id="IPR033656">
    <property type="entry name" value="HisRS_anticodon"/>
</dbReference>
<dbReference type="RefSeq" id="WP_319066159.1">
    <property type="nucleotide sequence ID" value="NZ_CP067099.1"/>
</dbReference>
<dbReference type="EMBL" id="CP067099">
    <property type="protein sequence ID" value="QQO63781.1"/>
    <property type="molecule type" value="Genomic_DNA"/>
</dbReference>
<evidence type="ECO:0000256" key="9">
    <source>
        <dbReference type="ARBA" id="ARBA00047639"/>
    </source>
</evidence>
<dbReference type="InterPro" id="IPR004154">
    <property type="entry name" value="Anticodon-bd"/>
</dbReference>
<comment type="subunit">
    <text evidence="2 10">Homodimer.</text>
</comment>
<keyword evidence="13" id="KW-1185">Reference proteome</keyword>
<protein>
    <recommendedName>
        <fullName evidence="10">Histidine--tRNA ligase</fullName>
        <ecNumber evidence="10">6.1.1.21</ecNumber>
    </recommendedName>
    <alternativeName>
        <fullName evidence="10">Histidyl-tRNA synthetase</fullName>
        <shortName evidence="10">HisRS</shortName>
    </alternativeName>
</protein>
<dbReference type="Pfam" id="PF13393">
    <property type="entry name" value="tRNA-synt_His"/>
    <property type="match status" value="1"/>
</dbReference>
<evidence type="ECO:0000256" key="1">
    <source>
        <dbReference type="ARBA" id="ARBA00008226"/>
    </source>
</evidence>
<keyword evidence="4 10" id="KW-0436">Ligase</keyword>
<dbReference type="InterPro" id="IPR036621">
    <property type="entry name" value="Anticodon-bd_dom_sf"/>
</dbReference>
<organism evidence="12 13">
    <name type="scientific">Providencia manganoxydans</name>
    <dbReference type="NCBI Taxonomy" id="2923283"/>
    <lineage>
        <taxon>Bacteria</taxon>
        <taxon>Pseudomonadati</taxon>
        <taxon>Pseudomonadota</taxon>
        <taxon>Gammaproteobacteria</taxon>
        <taxon>Enterobacterales</taxon>
        <taxon>Morganellaceae</taxon>
        <taxon>Providencia</taxon>
    </lineage>
</organism>